<dbReference type="Proteomes" id="UP000824280">
    <property type="component" value="Chromosome"/>
</dbReference>
<organism evidence="8 9">
    <name type="scientific">Qipengyuania psychrotolerans</name>
    <dbReference type="NCBI Taxonomy" id="2867238"/>
    <lineage>
        <taxon>Bacteria</taxon>
        <taxon>Pseudomonadati</taxon>
        <taxon>Pseudomonadota</taxon>
        <taxon>Alphaproteobacteria</taxon>
        <taxon>Sphingomonadales</taxon>
        <taxon>Erythrobacteraceae</taxon>
        <taxon>Qipengyuania</taxon>
    </lineage>
</organism>
<dbReference type="Pfam" id="PF00474">
    <property type="entry name" value="SSF"/>
    <property type="match status" value="1"/>
</dbReference>
<protein>
    <submittedName>
        <fullName evidence="8">Sodium/solute symporter</fullName>
    </submittedName>
</protein>
<sequence length="500" mass="53353">MYGDTAQFGSVLQLAVFVALLSLVAALTWWKVRSAKHDGSEKDVFLAGKGLSWIFVAGAITLTNLSTDQLVGMNGNQMLLLAWWEIAGFVGLMALAFVFVPLYYRYNCTTVTELLERRYDGRSIRTLISAIFIAGNLLIYLPAALYSGGLFLQSLFGAAIPLIVFSIGLALISAAYTVFGGLRAVAVMDTFSGIGILALALLIVFLALAAVDFDIVTDVPAERLSMVGAADSPIPFHTLFTGMAFIQIFYWSTNQNITQKAMAAPTVKEAQKGVFAAAAVRILVVPPIVVIPGVVAFKLFGDVGDAAYGRLVAEVLPTWLSGAFAAMVAAAVITTFSAVLNSTVALYSVDFHEQFVGEVKNHWKLGAVMSVVATITAIALVPMYQNAESIINLLQQLNGLSSMPILSAFIVGLLFRDIAARSAIAGVVCGIALYAAYTFIEGFSAAVGLHYIDFMVVTLAASILSALLFNRFVLGRRAKWIGLELFRGKGPITGHGENAA</sequence>
<evidence type="ECO:0000256" key="4">
    <source>
        <dbReference type="ARBA" id="ARBA00022989"/>
    </source>
</evidence>
<feature type="transmembrane region" description="Helical" evidence="7">
    <location>
        <begin position="422"/>
        <end position="440"/>
    </location>
</feature>
<keyword evidence="4 7" id="KW-1133">Transmembrane helix</keyword>
<feature type="transmembrane region" description="Helical" evidence="7">
    <location>
        <begin position="82"/>
        <end position="104"/>
    </location>
</feature>
<feature type="transmembrane region" description="Helical" evidence="7">
    <location>
        <begin position="397"/>
        <end position="415"/>
    </location>
</feature>
<dbReference type="PANTHER" id="PTHR11819">
    <property type="entry name" value="SOLUTE CARRIER FAMILY 5"/>
    <property type="match status" value="1"/>
</dbReference>
<evidence type="ECO:0000313" key="8">
    <source>
        <dbReference type="EMBL" id="QZD87448.1"/>
    </source>
</evidence>
<dbReference type="NCBIfam" id="TIGR00813">
    <property type="entry name" value="sss"/>
    <property type="match status" value="1"/>
</dbReference>
<dbReference type="PANTHER" id="PTHR11819:SF195">
    <property type="entry name" value="SODIUM_GLUCOSE COTRANSPORTER 4"/>
    <property type="match status" value="1"/>
</dbReference>
<feature type="transmembrane region" description="Helical" evidence="7">
    <location>
        <begin position="44"/>
        <end position="62"/>
    </location>
</feature>
<dbReference type="InterPro" id="IPR001734">
    <property type="entry name" value="Na/solute_symporter"/>
</dbReference>
<comment type="subcellular location">
    <subcellularLocation>
        <location evidence="1">Membrane</location>
        <topology evidence="1">Multi-pass membrane protein</topology>
    </subcellularLocation>
</comment>
<keyword evidence="3 7" id="KW-0812">Transmembrane</keyword>
<comment type="similarity">
    <text evidence="2 6">Belongs to the sodium:solute symporter (SSF) (TC 2.A.21) family.</text>
</comment>
<feature type="transmembrane region" description="Helical" evidence="7">
    <location>
        <begin position="319"/>
        <end position="344"/>
    </location>
</feature>
<keyword evidence="9" id="KW-1185">Reference proteome</keyword>
<evidence type="ECO:0000256" key="1">
    <source>
        <dbReference type="ARBA" id="ARBA00004141"/>
    </source>
</evidence>
<evidence type="ECO:0000256" key="3">
    <source>
        <dbReference type="ARBA" id="ARBA00022692"/>
    </source>
</evidence>
<dbReference type="Gene3D" id="1.20.1730.10">
    <property type="entry name" value="Sodium/glucose cotransporter"/>
    <property type="match status" value="1"/>
</dbReference>
<feature type="transmembrane region" description="Helical" evidence="7">
    <location>
        <begin position="274"/>
        <end position="299"/>
    </location>
</feature>
<dbReference type="RefSeq" id="WP_221422986.1">
    <property type="nucleotide sequence ID" value="NZ_CP081297.1"/>
</dbReference>
<proteinExistence type="inferred from homology"/>
<keyword evidence="5 7" id="KW-0472">Membrane</keyword>
<accession>A0ABX8ZI84</accession>
<gene>
    <name evidence="8" type="ORF">K3166_01670</name>
</gene>
<feature type="transmembrane region" description="Helical" evidence="7">
    <location>
        <begin position="365"/>
        <end position="385"/>
    </location>
</feature>
<feature type="transmembrane region" description="Helical" evidence="7">
    <location>
        <begin position="124"/>
        <end position="143"/>
    </location>
</feature>
<evidence type="ECO:0000313" key="9">
    <source>
        <dbReference type="Proteomes" id="UP000824280"/>
    </source>
</evidence>
<feature type="transmembrane region" description="Helical" evidence="7">
    <location>
        <begin position="234"/>
        <end position="253"/>
    </location>
</feature>
<feature type="transmembrane region" description="Helical" evidence="7">
    <location>
        <begin position="155"/>
        <end position="179"/>
    </location>
</feature>
<evidence type="ECO:0000256" key="7">
    <source>
        <dbReference type="SAM" id="Phobius"/>
    </source>
</evidence>
<dbReference type="EMBL" id="CP081297">
    <property type="protein sequence ID" value="QZD87448.1"/>
    <property type="molecule type" value="Genomic_DNA"/>
</dbReference>
<evidence type="ECO:0000256" key="5">
    <source>
        <dbReference type="ARBA" id="ARBA00023136"/>
    </source>
</evidence>
<name>A0ABX8ZI84_9SPHN</name>
<evidence type="ECO:0000256" key="6">
    <source>
        <dbReference type="RuleBase" id="RU362091"/>
    </source>
</evidence>
<feature type="transmembrane region" description="Helical" evidence="7">
    <location>
        <begin position="446"/>
        <end position="469"/>
    </location>
</feature>
<dbReference type="InterPro" id="IPR038377">
    <property type="entry name" value="Na/Glc_symporter_sf"/>
</dbReference>
<feature type="transmembrane region" description="Helical" evidence="7">
    <location>
        <begin position="12"/>
        <end position="32"/>
    </location>
</feature>
<feature type="transmembrane region" description="Helical" evidence="7">
    <location>
        <begin position="191"/>
        <end position="211"/>
    </location>
</feature>
<dbReference type="PROSITE" id="PS50283">
    <property type="entry name" value="NA_SOLUT_SYMP_3"/>
    <property type="match status" value="1"/>
</dbReference>
<reference evidence="8 9" key="1">
    <citation type="submission" date="2021-08" db="EMBL/GenBank/DDBJ databases">
        <title>Comparative Genomics Analysis of the Genus Qipengyuania Reveals Extensive Genetic Diversity and Metabolic Versatility, Including the Description of Fifteen Novel Species.</title>
        <authorList>
            <person name="Liu Y."/>
        </authorList>
    </citation>
    <scope>NUCLEOTIDE SEQUENCE [LARGE SCALE GENOMIC DNA]</scope>
    <source>
        <strain evidence="8 9">1XM2-8</strain>
    </source>
</reference>
<evidence type="ECO:0000256" key="2">
    <source>
        <dbReference type="ARBA" id="ARBA00006434"/>
    </source>
</evidence>